<evidence type="ECO:0000256" key="3">
    <source>
        <dbReference type="SAM" id="SignalP"/>
    </source>
</evidence>
<dbReference type="Proteomes" id="UP000184389">
    <property type="component" value="Unassembled WGS sequence"/>
</dbReference>
<protein>
    <submittedName>
        <fullName evidence="4">Iron(III) transport system substrate-binding protein</fullName>
    </submittedName>
</protein>
<dbReference type="OrthoDB" id="179400at2"/>
<feature type="signal peptide" evidence="3">
    <location>
        <begin position="1"/>
        <end position="21"/>
    </location>
</feature>
<evidence type="ECO:0000313" key="5">
    <source>
        <dbReference type="Proteomes" id="UP000184389"/>
    </source>
</evidence>
<organism evidence="4 5">
    <name type="scientific">Sporanaerobacter acetigenes DSM 13106</name>
    <dbReference type="NCBI Taxonomy" id="1123281"/>
    <lineage>
        <taxon>Bacteria</taxon>
        <taxon>Bacillati</taxon>
        <taxon>Bacillota</taxon>
        <taxon>Tissierellia</taxon>
        <taxon>Tissierellales</taxon>
        <taxon>Sporanaerobacteraceae</taxon>
        <taxon>Sporanaerobacter</taxon>
    </lineage>
</organism>
<dbReference type="EMBL" id="FQXR01000010">
    <property type="protein sequence ID" value="SHI08946.1"/>
    <property type="molecule type" value="Genomic_DNA"/>
</dbReference>
<dbReference type="PANTHER" id="PTHR30006">
    <property type="entry name" value="THIAMINE-BINDING PERIPLASMIC PROTEIN-RELATED"/>
    <property type="match status" value="1"/>
</dbReference>
<name>A0A1M5YAF4_9FIRM</name>
<gene>
    <name evidence="4" type="ORF">SAMN02745180_02065</name>
</gene>
<dbReference type="SUPFAM" id="SSF53850">
    <property type="entry name" value="Periplasmic binding protein-like II"/>
    <property type="match status" value="1"/>
</dbReference>
<evidence type="ECO:0000313" key="4">
    <source>
        <dbReference type="EMBL" id="SHI08946.1"/>
    </source>
</evidence>
<evidence type="ECO:0000256" key="2">
    <source>
        <dbReference type="SAM" id="MobiDB-lite"/>
    </source>
</evidence>
<sequence>MKKFLSLIIAVILTLSLVACGNDTTKNEQTPPSSEEQGSESQQDAVELEDKLVIYSTHPEDMLEFLAEEFEKETGVTVEFINLRGELADRVRAEKENPQSDIMYGGASSLFIDLNKEGLFEKYIPTWDKDIDPMYKDSEGYWYGTIQTPVMIFYNNEMLSEEEAPKDWYDLSKPEFKDNIVTRNTLSSSIRATYASLLYQFDKEGKIDDGWEFMKEMESNIKNYYGSGSLQFQAVGRKEAAISYAVLSSIIDNIEENDMPLTIVDAESGSPVITDAIAVIKGAKHPKAAEAFVEFAGSPEIQAKLANDFNRLPTHPEAIKNGKQWMKESNYKVMDVDWSVVSEKEAEWLQKWDTDIKDGNKEVNE</sequence>
<dbReference type="InterPro" id="IPR026045">
    <property type="entry name" value="Ferric-bd"/>
</dbReference>
<feature type="chain" id="PRO_5039538845" evidence="3">
    <location>
        <begin position="22"/>
        <end position="365"/>
    </location>
</feature>
<keyword evidence="5" id="KW-1185">Reference proteome</keyword>
<evidence type="ECO:0000256" key="1">
    <source>
        <dbReference type="ARBA" id="ARBA00022729"/>
    </source>
</evidence>
<proteinExistence type="predicted"/>
<dbReference type="Pfam" id="PF13343">
    <property type="entry name" value="SBP_bac_6"/>
    <property type="match status" value="1"/>
</dbReference>
<dbReference type="RefSeq" id="WP_072744716.1">
    <property type="nucleotide sequence ID" value="NZ_FQXR01000010.1"/>
</dbReference>
<dbReference type="AlphaFoldDB" id="A0A1M5YAF4"/>
<dbReference type="PIRSF" id="PIRSF002825">
    <property type="entry name" value="CfbpA"/>
    <property type="match status" value="1"/>
</dbReference>
<feature type="region of interest" description="Disordered" evidence="2">
    <location>
        <begin position="24"/>
        <end position="43"/>
    </location>
</feature>
<dbReference type="Gene3D" id="3.40.190.10">
    <property type="entry name" value="Periplasmic binding protein-like II"/>
    <property type="match status" value="2"/>
</dbReference>
<accession>A0A1M5YAF4</accession>
<feature type="compositionally biased region" description="Low complexity" evidence="2">
    <location>
        <begin position="28"/>
        <end position="43"/>
    </location>
</feature>
<reference evidence="4 5" key="1">
    <citation type="submission" date="2016-11" db="EMBL/GenBank/DDBJ databases">
        <authorList>
            <person name="Jaros S."/>
            <person name="Januszkiewicz K."/>
            <person name="Wedrychowicz H."/>
        </authorList>
    </citation>
    <scope>NUCLEOTIDE SEQUENCE [LARGE SCALE GENOMIC DNA]</scope>
    <source>
        <strain evidence="4 5">DSM 13106</strain>
    </source>
</reference>
<keyword evidence="1 3" id="KW-0732">Signal</keyword>
<dbReference type="PROSITE" id="PS51257">
    <property type="entry name" value="PROKAR_LIPOPROTEIN"/>
    <property type="match status" value="1"/>
</dbReference>
<dbReference type="STRING" id="1123281.SAMN02745180_02065"/>